<dbReference type="AlphaFoldDB" id="A0A3D9IBR1"/>
<dbReference type="PANTHER" id="PTHR43744">
    <property type="entry name" value="ABC TRANSPORTER PERMEASE PROTEIN MG189-RELATED-RELATED"/>
    <property type="match status" value="1"/>
</dbReference>
<evidence type="ECO:0000256" key="6">
    <source>
        <dbReference type="ARBA" id="ARBA00023136"/>
    </source>
</evidence>
<dbReference type="Gene3D" id="1.10.3720.10">
    <property type="entry name" value="MetI-like"/>
    <property type="match status" value="1"/>
</dbReference>
<gene>
    <name evidence="9" type="ORF">DFP98_13217</name>
</gene>
<keyword evidence="5 7" id="KW-1133">Transmembrane helix</keyword>
<dbReference type="GO" id="GO:0055085">
    <property type="term" value="P:transmembrane transport"/>
    <property type="evidence" value="ECO:0007669"/>
    <property type="project" value="InterPro"/>
</dbReference>
<dbReference type="RefSeq" id="WP_116064350.1">
    <property type="nucleotide sequence ID" value="NZ_QRDZ01000032.1"/>
</dbReference>
<evidence type="ECO:0000259" key="8">
    <source>
        <dbReference type="PROSITE" id="PS50928"/>
    </source>
</evidence>
<feature type="transmembrane region" description="Helical" evidence="7">
    <location>
        <begin position="79"/>
        <end position="98"/>
    </location>
</feature>
<sequence length="296" mass="33092">MRAKSNTAEKIAGAVNITLLLLLCLSILLPFANILALSFNDGTDSALGGISIWPREFTWANYQEVFHNDDILQSLKISVLRTGIGTALSLLLTAMAAFALKKKTLPGRNVYMFFIVFTMLFGGGIVPYYMVLKSLYLTNTFWVYIIPALYSAWNIILMRTFFQSIDDSLEESAKIDGAGDYKVFFRIILPLSLPVLAVIGLFNAVGHWNDWYAGTFFVKDKDLYPLQTLLKQMLDSAEAMRKKMMVVYLPGDPRQNVTGESLKMATLVVATLPIVCVYPFVQRYFVKGLMIGSVKG</sequence>
<dbReference type="InterPro" id="IPR035906">
    <property type="entry name" value="MetI-like_sf"/>
</dbReference>
<dbReference type="PANTHER" id="PTHR43744:SF9">
    <property type="entry name" value="POLYGALACTURONAN_RHAMNOGALACTURONAN TRANSPORT SYSTEM PERMEASE PROTEIN YTCP"/>
    <property type="match status" value="1"/>
</dbReference>
<comment type="subcellular location">
    <subcellularLocation>
        <location evidence="1 7">Cell membrane</location>
        <topology evidence="1 7">Multi-pass membrane protein</topology>
    </subcellularLocation>
</comment>
<dbReference type="EMBL" id="QRDZ01000032">
    <property type="protein sequence ID" value="RED59095.1"/>
    <property type="molecule type" value="Genomic_DNA"/>
</dbReference>
<evidence type="ECO:0000256" key="1">
    <source>
        <dbReference type="ARBA" id="ARBA00004651"/>
    </source>
</evidence>
<dbReference type="Pfam" id="PF00528">
    <property type="entry name" value="BPD_transp_1"/>
    <property type="match status" value="1"/>
</dbReference>
<evidence type="ECO:0000313" key="10">
    <source>
        <dbReference type="Proteomes" id="UP000256977"/>
    </source>
</evidence>
<dbReference type="CDD" id="cd06261">
    <property type="entry name" value="TM_PBP2"/>
    <property type="match status" value="1"/>
</dbReference>
<keyword evidence="6 7" id="KW-0472">Membrane</keyword>
<keyword evidence="2 7" id="KW-0813">Transport</keyword>
<evidence type="ECO:0000256" key="2">
    <source>
        <dbReference type="ARBA" id="ARBA00022448"/>
    </source>
</evidence>
<dbReference type="GO" id="GO:0005886">
    <property type="term" value="C:plasma membrane"/>
    <property type="evidence" value="ECO:0007669"/>
    <property type="project" value="UniProtKB-SubCell"/>
</dbReference>
<evidence type="ECO:0000256" key="3">
    <source>
        <dbReference type="ARBA" id="ARBA00022475"/>
    </source>
</evidence>
<dbReference type="PROSITE" id="PS50928">
    <property type="entry name" value="ABC_TM1"/>
    <property type="match status" value="1"/>
</dbReference>
<dbReference type="OrthoDB" id="9810086at2"/>
<evidence type="ECO:0000256" key="4">
    <source>
        <dbReference type="ARBA" id="ARBA00022692"/>
    </source>
</evidence>
<evidence type="ECO:0000256" key="7">
    <source>
        <dbReference type="RuleBase" id="RU363032"/>
    </source>
</evidence>
<feature type="transmembrane region" description="Helical" evidence="7">
    <location>
        <begin position="183"/>
        <end position="202"/>
    </location>
</feature>
<reference evidence="9 10" key="1">
    <citation type="submission" date="2018-07" db="EMBL/GenBank/DDBJ databases">
        <title>Genomic Encyclopedia of Type Strains, Phase III (KMG-III): the genomes of soil and plant-associated and newly described type strains.</title>
        <authorList>
            <person name="Whitman W."/>
        </authorList>
    </citation>
    <scope>NUCLEOTIDE SEQUENCE [LARGE SCALE GENOMIC DNA]</scope>
    <source>
        <strain evidence="9 10">CECT 7287</strain>
    </source>
</reference>
<keyword evidence="3" id="KW-1003">Cell membrane</keyword>
<dbReference type="SUPFAM" id="SSF161098">
    <property type="entry name" value="MetI-like"/>
    <property type="match status" value="1"/>
</dbReference>
<dbReference type="InterPro" id="IPR000515">
    <property type="entry name" value="MetI-like"/>
</dbReference>
<accession>A0A3D9IBR1</accession>
<feature type="transmembrane region" description="Helical" evidence="7">
    <location>
        <begin position="12"/>
        <end position="37"/>
    </location>
</feature>
<keyword evidence="4 7" id="KW-0812">Transmembrane</keyword>
<evidence type="ECO:0000313" key="9">
    <source>
        <dbReference type="EMBL" id="RED59095.1"/>
    </source>
</evidence>
<feature type="transmembrane region" description="Helical" evidence="7">
    <location>
        <begin position="110"/>
        <end position="129"/>
    </location>
</feature>
<comment type="caution">
    <text evidence="9">The sequence shown here is derived from an EMBL/GenBank/DDBJ whole genome shotgun (WGS) entry which is preliminary data.</text>
</comment>
<feature type="transmembrane region" description="Helical" evidence="7">
    <location>
        <begin position="141"/>
        <end position="162"/>
    </location>
</feature>
<proteinExistence type="inferred from homology"/>
<comment type="similarity">
    <text evidence="7">Belongs to the binding-protein-dependent transport system permease family.</text>
</comment>
<dbReference type="Proteomes" id="UP000256977">
    <property type="component" value="Unassembled WGS sequence"/>
</dbReference>
<evidence type="ECO:0000256" key="5">
    <source>
        <dbReference type="ARBA" id="ARBA00022989"/>
    </source>
</evidence>
<protein>
    <submittedName>
        <fullName evidence="9">Putative aldouronate transport system permease protein</fullName>
    </submittedName>
</protein>
<keyword evidence="10" id="KW-1185">Reference proteome</keyword>
<name>A0A3D9IBR1_9BACL</name>
<feature type="transmembrane region" description="Helical" evidence="7">
    <location>
        <begin position="262"/>
        <end position="281"/>
    </location>
</feature>
<feature type="domain" description="ABC transmembrane type-1" evidence="8">
    <location>
        <begin position="75"/>
        <end position="281"/>
    </location>
</feature>
<organism evidence="9 10">
    <name type="scientific">Cohnella phaseoli</name>
    <dbReference type="NCBI Taxonomy" id="456490"/>
    <lineage>
        <taxon>Bacteria</taxon>
        <taxon>Bacillati</taxon>
        <taxon>Bacillota</taxon>
        <taxon>Bacilli</taxon>
        <taxon>Bacillales</taxon>
        <taxon>Paenibacillaceae</taxon>
        <taxon>Cohnella</taxon>
    </lineage>
</organism>